<evidence type="ECO:0000313" key="3">
    <source>
        <dbReference type="Proteomes" id="UP000887013"/>
    </source>
</evidence>
<accession>A0A8X6MVZ0</accession>
<feature type="transmembrane region" description="Helical" evidence="1">
    <location>
        <begin position="45"/>
        <end position="64"/>
    </location>
</feature>
<dbReference type="AlphaFoldDB" id="A0A8X6MVZ0"/>
<dbReference type="Proteomes" id="UP000887013">
    <property type="component" value="Unassembled WGS sequence"/>
</dbReference>
<reference evidence="2" key="1">
    <citation type="submission" date="2020-08" db="EMBL/GenBank/DDBJ databases">
        <title>Multicomponent nature underlies the extraordinary mechanical properties of spider dragline silk.</title>
        <authorList>
            <person name="Kono N."/>
            <person name="Nakamura H."/>
            <person name="Mori M."/>
            <person name="Yoshida Y."/>
            <person name="Ohtoshi R."/>
            <person name="Malay A.D."/>
            <person name="Moran D.A.P."/>
            <person name="Tomita M."/>
            <person name="Numata K."/>
            <person name="Arakawa K."/>
        </authorList>
    </citation>
    <scope>NUCLEOTIDE SEQUENCE</scope>
</reference>
<name>A0A8X6MVZ0_NEPPI</name>
<dbReference type="OrthoDB" id="6428907at2759"/>
<protein>
    <submittedName>
        <fullName evidence="2">Uncharacterized protein</fullName>
    </submittedName>
</protein>
<gene>
    <name evidence="2" type="ORF">NPIL_536821</name>
</gene>
<evidence type="ECO:0000256" key="1">
    <source>
        <dbReference type="SAM" id="Phobius"/>
    </source>
</evidence>
<proteinExistence type="predicted"/>
<organism evidence="2 3">
    <name type="scientific">Nephila pilipes</name>
    <name type="common">Giant wood spider</name>
    <name type="synonym">Nephila maculata</name>
    <dbReference type="NCBI Taxonomy" id="299642"/>
    <lineage>
        <taxon>Eukaryota</taxon>
        <taxon>Metazoa</taxon>
        <taxon>Ecdysozoa</taxon>
        <taxon>Arthropoda</taxon>
        <taxon>Chelicerata</taxon>
        <taxon>Arachnida</taxon>
        <taxon>Araneae</taxon>
        <taxon>Araneomorphae</taxon>
        <taxon>Entelegynae</taxon>
        <taxon>Araneoidea</taxon>
        <taxon>Nephilidae</taxon>
        <taxon>Nephila</taxon>
    </lineage>
</organism>
<keyword evidence="1" id="KW-1133">Transmembrane helix</keyword>
<keyword evidence="1" id="KW-0472">Membrane</keyword>
<keyword evidence="1" id="KW-0812">Transmembrane</keyword>
<sequence length="144" mass="16666">MFFYVCLRNKYLLFSAHNLPERIETPRKIDALSKEFLDEVVVMDLALKFFFVATILLSMMSISLTSELRSKRNIVSELFQLQPNGNSPDGFLQRVQRDASTQGVSTRFCDMFGCENCNVPSERRCCQGFSYDRRSKSCRQLYSS</sequence>
<keyword evidence="3" id="KW-1185">Reference proteome</keyword>
<comment type="caution">
    <text evidence="2">The sequence shown here is derived from an EMBL/GenBank/DDBJ whole genome shotgun (WGS) entry which is preliminary data.</text>
</comment>
<dbReference type="EMBL" id="BMAW01051403">
    <property type="protein sequence ID" value="GFS80329.1"/>
    <property type="molecule type" value="Genomic_DNA"/>
</dbReference>
<evidence type="ECO:0000313" key="2">
    <source>
        <dbReference type="EMBL" id="GFS80329.1"/>
    </source>
</evidence>